<feature type="compositionally biased region" description="Basic and acidic residues" evidence="2">
    <location>
        <begin position="245"/>
        <end position="261"/>
    </location>
</feature>
<reference evidence="4" key="1">
    <citation type="journal article" date="2019" name="Int. J. Syst. Evol. Microbiol.">
        <title>The Global Catalogue of Microorganisms (GCM) 10K type strain sequencing project: providing services to taxonomists for standard genome sequencing and annotation.</title>
        <authorList>
            <consortium name="The Broad Institute Genomics Platform"/>
            <consortium name="The Broad Institute Genome Sequencing Center for Infectious Disease"/>
            <person name="Wu L."/>
            <person name="Ma J."/>
        </authorList>
    </citation>
    <scope>NUCLEOTIDE SEQUENCE [LARGE SCALE GENOMIC DNA]</scope>
    <source>
        <strain evidence="4">CGMCC 4.7643</strain>
    </source>
</reference>
<dbReference type="EMBL" id="JBHUKU010000009">
    <property type="protein sequence ID" value="MFD2460613.1"/>
    <property type="molecule type" value="Genomic_DNA"/>
</dbReference>
<evidence type="ECO:0000256" key="2">
    <source>
        <dbReference type="SAM" id="MobiDB-lite"/>
    </source>
</evidence>
<organism evidence="3 4">
    <name type="scientific">Amycolatopsis samaneae</name>
    <dbReference type="NCBI Taxonomy" id="664691"/>
    <lineage>
        <taxon>Bacteria</taxon>
        <taxon>Bacillati</taxon>
        <taxon>Actinomycetota</taxon>
        <taxon>Actinomycetes</taxon>
        <taxon>Pseudonocardiales</taxon>
        <taxon>Pseudonocardiaceae</taxon>
        <taxon>Amycolatopsis</taxon>
    </lineage>
</organism>
<protein>
    <submittedName>
        <fullName evidence="3">Uncharacterized protein</fullName>
    </submittedName>
</protein>
<dbReference type="Proteomes" id="UP001597419">
    <property type="component" value="Unassembled WGS sequence"/>
</dbReference>
<keyword evidence="1" id="KW-0175">Coiled coil</keyword>
<sequence length="273" mass="29971">MGKVERLFVAARAAVARNAANLAEAAVDASITWTPEDTAGDDGFYVWVSARIEQRQDDVRAVRDVLANSVWHRNDAPPSSMSTRRRRGKTDAAGARAAEEVTRSRAKATDRLSAWWSHYASELPDIHSGLQAVLDGVGEPDTLALPARFDELVRDQFEERRGNLHRLAGQRDQAEGELAELRDSRADIAAERDDAPTHFAARTASRMDRQSTRLWWLVPARSRCRARSSGGGRSCVGGAESPWEPARRGDSESGPRDHGRTPDPTLLEGLGTP</sequence>
<proteinExistence type="predicted"/>
<accession>A0ABW5GID2</accession>
<dbReference type="RefSeq" id="WP_345393870.1">
    <property type="nucleotide sequence ID" value="NZ_BAABHG010000006.1"/>
</dbReference>
<name>A0ABW5GID2_9PSEU</name>
<keyword evidence="4" id="KW-1185">Reference proteome</keyword>
<evidence type="ECO:0000313" key="3">
    <source>
        <dbReference type="EMBL" id="MFD2460613.1"/>
    </source>
</evidence>
<evidence type="ECO:0000313" key="4">
    <source>
        <dbReference type="Proteomes" id="UP001597419"/>
    </source>
</evidence>
<feature type="coiled-coil region" evidence="1">
    <location>
        <begin position="164"/>
        <end position="191"/>
    </location>
</feature>
<comment type="caution">
    <text evidence="3">The sequence shown here is derived from an EMBL/GenBank/DDBJ whole genome shotgun (WGS) entry which is preliminary data.</text>
</comment>
<gene>
    <name evidence="3" type="ORF">ACFSYJ_18550</name>
</gene>
<feature type="region of interest" description="Disordered" evidence="2">
    <location>
        <begin position="73"/>
        <end position="103"/>
    </location>
</feature>
<evidence type="ECO:0000256" key="1">
    <source>
        <dbReference type="SAM" id="Coils"/>
    </source>
</evidence>
<feature type="region of interest" description="Disordered" evidence="2">
    <location>
        <begin position="225"/>
        <end position="273"/>
    </location>
</feature>